<dbReference type="AlphaFoldDB" id="A0A1H8AM35"/>
<accession>A0A1H8AM35</accession>
<proteinExistence type="predicted"/>
<organism evidence="2 3">
    <name type="scientific">Nitrosomonas marina</name>
    <dbReference type="NCBI Taxonomy" id="917"/>
    <lineage>
        <taxon>Bacteria</taxon>
        <taxon>Pseudomonadati</taxon>
        <taxon>Pseudomonadota</taxon>
        <taxon>Betaproteobacteria</taxon>
        <taxon>Nitrosomonadales</taxon>
        <taxon>Nitrosomonadaceae</taxon>
        <taxon>Nitrosomonas</taxon>
    </lineage>
</organism>
<dbReference type="InterPro" id="IPR025351">
    <property type="entry name" value="Pvc16_N"/>
</dbReference>
<evidence type="ECO:0000259" key="1">
    <source>
        <dbReference type="Pfam" id="PF14065"/>
    </source>
</evidence>
<dbReference type="STRING" id="917.SAMN05216326_11126"/>
<evidence type="ECO:0000313" key="2">
    <source>
        <dbReference type="EMBL" id="SEM71711.1"/>
    </source>
</evidence>
<name>A0A1H8AM35_9PROT</name>
<dbReference type="Proteomes" id="UP000199459">
    <property type="component" value="Unassembled WGS sequence"/>
</dbReference>
<dbReference type="Pfam" id="PF14065">
    <property type="entry name" value="Pvc16_N"/>
    <property type="match status" value="1"/>
</dbReference>
<evidence type="ECO:0000313" key="3">
    <source>
        <dbReference type="Proteomes" id="UP000199459"/>
    </source>
</evidence>
<gene>
    <name evidence="2" type="ORF">SAMN05216325_101222</name>
</gene>
<reference evidence="2 3" key="1">
    <citation type="submission" date="2016-10" db="EMBL/GenBank/DDBJ databases">
        <authorList>
            <person name="de Groot N.N."/>
        </authorList>
    </citation>
    <scope>NUCLEOTIDE SEQUENCE [LARGE SCALE GENOMIC DNA]</scope>
    <source>
        <strain evidence="2 3">Nm22</strain>
    </source>
</reference>
<feature type="domain" description="Pvc16 N-terminal" evidence="1">
    <location>
        <begin position="13"/>
        <end position="173"/>
    </location>
</feature>
<dbReference type="EMBL" id="FOCP01000001">
    <property type="protein sequence ID" value="SEM71711.1"/>
    <property type="molecule type" value="Genomic_DNA"/>
</dbReference>
<dbReference type="OrthoDB" id="527247at2"/>
<dbReference type="RefSeq" id="WP_090627121.1">
    <property type="nucleotide sequence ID" value="NZ_FOCP01000001.1"/>
</dbReference>
<protein>
    <recommendedName>
        <fullName evidence="1">Pvc16 N-terminal domain-containing protein</fullName>
    </recommendedName>
</protein>
<sequence>MPLPESSLSIICASIGDFVRNGVNAATNNITVSIAAPAEVAEDDDQHRINLFFYRFEPAGIQSSVRPDEFWRMRMYCLITTFGIDEDDIPAGENDLRMLGEVMRIFHERPVLAAVNIGTVSVRLQVVFTPVTDEQINQIWSTQSDTVYRPSVLYELALAPVIPSQLRTEPPLVGSLGHQVFGDRAQRYIGFSGNVSGPRVPLRRVDIANPQWVPQICWIYQNTCVQTLSFEIDSPEFAGFSPDLWIAGDSGENVSLVWEVWDSSGWRQVGAPHVVTPFNDTIDPVQIPAPVPGLFPETLPLPLPVSIPVDENAAQGLLYATRSIVVIEGQPTVEIRSNPLLISLYRTT</sequence>